<sequence>MPTLTYPNLGKTAILPTLQDLFRYGEPGVAYDAFDLSSLFQDTAGTNPATAPEQQIALVSDRIHATHARQSSVSLRPLIGRAPKDRRNIYLGSDLLEGSSPSTVNGATFVLDGIGFGATLTGISGASILQMSAPIASGRTVSFFASAGTSGSIGVGSTGGAITASFNLVTGVASSGNNTTDAAMQPVAGGYRCSFKALTSANLRLVPGTGSINIGKLQIENGDLTPYQSVSLNGLITTEEGVPSYYFARLDLSDDRLDTVLPQAVTGDVVIAGRDGTVIAPASYAAGSTFQLGPTSYTGGVSNILRAVGDVVGWAVIGRTLTAAERKWLLSYHKERGAKGLLVEAGPELILNGTFNTDASNWSSGSGATFAAVSGQLVVTNPSGGTNRRAIQSFSAVIGRAYRIRGQVISGGRIGVGTSSVATEIFQITGSVDQVFVATSATMFVGLAVNSAAAGDTGVFDNISVRELRPEEEW</sequence>
<dbReference type="AlphaFoldDB" id="A0A9E6ZUB6"/>
<evidence type="ECO:0000313" key="1">
    <source>
        <dbReference type="EMBL" id="UOK70202.1"/>
    </source>
</evidence>
<organism evidence="1 2">
    <name type="scientific">Ancylobacter polymorphus</name>
    <dbReference type="NCBI Taxonomy" id="223390"/>
    <lineage>
        <taxon>Bacteria</taxon>
        <taxon>Pseudomonadati</taxon>
        <taxon>Pseudomonadota</taxon>
        <taxon>Alphaproteobacteria</taxon>
        <taxon>Hyphomicrobiales</taxon>
        <taxon>Xanthobacteraceae</taxon>
        <taxon>Ancylobacter</taxon>
    </lineage>
</organism>
<evidence type="ECO:0000313" key="2">
    <source>
        <dbReference type="Proteomes" id="UP000831684"/>
    </source>
</evidence>
<dbReference type="SUPFAM" id="SSF49785">
    <property type="entry name" value="Galactose-binding domain-like"/>
    <property type="match status" value="1"/>
</dbReference>
<dbReference type="Gene3D" id="2.60.120.260">
    <property type="entry name" value="Galactose-binding domain-like"/>
    <property type="match status" value="1"/>
</dbReference>
<name>A0A9E6ZUB6_9HYPH</name>
<dbReference type="Proteomes" id="UP000831684">
    <property type="component" value="Chromosome"/>
</dbReference>
<protein>
    <submittedName>
        <fullName evidence="1">Uncharacterized protein</fullName>
    </submittedName>
</protein>
<dbReference type="KEGG" id="apol:K9D25_15895"/>
<dbReference type="RefSeq" id="WP_244376606.1">
    <property type="nucleotide sequence ID" value="NZ_CP083239.1"/>
</dbReference>
<dbReference type="EMBL" id="CP083239">
    <property type="protein sequence ID" value="UOK70202.1"/>
    <property type="molecule type" value="Genomic_DNA"/>
</dbReference>
<reference evidence="1" key="1">
    <citation type="submission" date="2021-09" db="EMBL/GenBank/DDBJ databases">
        <title>Network and meta-omics reveal the key degrader and cooperation patterns in an efficient 1,4-dioxane-degrading microbial community.</title>
        <authorList>
            <person name="Dai C."/>
        </authorList>
    </citation>
    <scope>NUCLEOTIDE SEQUENCE</scope>
    <source>
        <strain evidence="1">ZM13</strain>
    </source>
</reference>
<gene>
    <name evidence="1" type="ORF">K9D25_15895</name>
</gene>
<dbReference type="InterPro" id="IPR008979">
    <property type="entry name" value="Galactose-bd-like_sf"/>
</dbReference>
<proteinExistence type="predicted"/>
<accession>A0A9E6ZUB6</accession>